<dbReference type="Pfam" id="PF00483">
    <property type="entry name" value="NTP_transferase"/>
    <property type="match status" value="1"/>
</dbReference>
<keyword evidence="5" id="KW-1185">Reference proteome</keyword>
<sequence length="248" mass="27461">MQIAKTRTRLKPKTAMILAAGLGKRMRPITSTMPKPLIEVRGRALIDYGLDALARNGVETVVVNVHYMADLMRAHLRKRRDMEIVVSDETDMLLDSGGGIVKALPEFGTDPFYVLNADTFWIDGYRDNLDLLAELWDSARMDVSLLIAEMRHSTGYDGNGDFVMDPTGRLSRVPERVVSPFIYAGGAILKPELFEGMKAERFSLNRIFDRAIEAERLYGVRLDGVWITVGTPSAIPLAEAAFLASAAA</sequence>
<dbReference type="PANTHER" id="PTHR43584:SF8">
    <property type="entry name" value="N-ACETYLMURAMATE ALPHA-1-PHOSPHATE URIDYLYLTRANSFERASE"/>
    <property type="match status" value="1"/>
</dbReference>
<evidence type="ECO:0000256" key="2">
    <source>
        <dbReference type="ARBA" id="ARBA00022695"/>
    </source>
</evidence>
<evidence type="ECO:0000256" key="1">
    <source>
        <dbReference type="ARBA" id="ARBA00022679"/>
    </source>
</evidence>
<dbReference type="AlphaFoldDB" id="A0A6N9SYI1"/>
<gene>
    <name evidence="4" type="ORF">GTK09_01010</name>
</gene>
<feature type="domain" description="Nucleotidyl transferase" evidence="3">
    <location>
        <begin position="15"/>
        <end position="236"/>
    </location>
</feature>
<accession>A0A6N9SYI1</accession>
<name>A0A6N9SYI1_9HYPH</name>
<dbReference type="SUPFAM" id="SSF53448">
    <property type="entry name" value="Nucleotide-diphospho-sugar transferases"/>
    <property type="match status" value="1"/>
</dbReference>
<evidence type="ECO:0000313" key="4">
    <source>
        <dbReference type="EMBL" id="NDW02995.1"/>
    </source>
</evidence>
<comment type="caution">
    <text evidence="4">The sequence shown here is derived from an EMBL/GenBank/DDBJ whole genome shotgun (WGS) entry which is preliminary data.</text>
</comment>
<dbReference type="InterPro" id="IPR005835">
    <property type="entry name" value="NTP_transferase_dom"/>
</dbReference>
<dbReference type="RefSeq" id="WP_163460622.1">
    <property type="nucleotide sequence ID" value="NZ_JAAAMG010000001.1"/>
</dbReference>
<dbReference type="GO" id="GO:0016779">
    <property type="term" value="F:nucleotidyltransferase activity"/>
    <property type="evidence" value="ECO:0007669"/>
    <property type="project" value="UniProtKB-KW"/>
</dbReference>
<keyword evidence="2" id="KW-0548">Nucleotidyltransferase</keyword>
<dbReference type="Gene3D" id="3.90.550.10">
    <property type="entry name" value="Spore Coat Polysaccharide Biosynthesis Protein SpsA, Chain A"/>
    <property type="match status" value="1"/>
</dbReference>
<proteinExistence type="predicted"/>
<dbReference type="PANTHER" id="PTHR43584">
    <property type="entry name" value="NUCLEOTIDYL TRANSFERASE"/>
    <property type="match status" value="1"/>
</dbReference>
<dbReference type="EMBL" id="JAAAMG010000001">
    <property type="protein sequence ID" value="NDW02995.1"/>
    <property type="molecule type" value="Genomic_DNA"/>
</dbReference>
<organism evidence="4 5">
    <name type="scientific">Jiella pacifica</name>
    <dbReference type="NCBI Taxonomy" id="2696469"/>
    <lineage>
        <taxon>Bacteria</taxon>
        <taxon>Pseudomonadati</taxon>
        <taxon>Pseudomonadota</taxon>
        <taxon>Alphaproteobacteria</taxon>
        <taxon>Hyphomicrobiales</taxon>
        <taxon>Aurantimonadaceae</taxon>
        <taxon>Jiella</taxon>
    </lineage>
</organism>
<keyword evidence="1 4" id="KW-0808">Transferase</keyword>
<dbReference type="InterPro" id="IPR050065">
    <property type="entry name" value="GlmU-like"/>
</dbReference>
<evidence type="ECO:0000259" key="3">
    <source>
        <dbReference type="Pfam" id="PF00483"/>
    </source>
</evidence>
<reference evidence="4 5" key="1">
    <citation type="submission" date="2020-01" db="EMBL/GenBank/DDBJ databases">
        <title>Jiella pacifica sp. nov.</title>
        <authorList>
            <person name="Xue Z."/>
            <person name="Zhu S."/>
            <person name="Chen J."/>
            <person name="Yang J."/>
        </authorList>
    </citation>
    <scope>NUCLEOTIDE SEQUENCE [LARGE SCALE GENOMIC DNA]</scope>
    <source>
        <strain evidence="4 5">40Bstr34</strain>
    </source>
</reference>
<dbReference type="Proteomes" id="UP000469011">
    <property type="component" value="Unassembled WGS sequence"/>
</dbReference>
<evidence type="ECO:0000313" key="5">
    <source>
        <dbReference type="Proteomes" id="UP000469011"/>
    </source>
</evidence>
<dbReference type="CDD" id="cd06422">
    <property type="entry name" value="NTP_transferase_like_1"/>
    <property type="match status" value="1"/>
</dbReference>
<protein>
    <submittedName>
        <fullName evidence="4">NTP transferase domain-containing protein</fullName>
    </submittedName>
</protein>
<dbReference type="InterPro" id="IPR029044">
    <property type="entry name" value="Nucleotide-diphossugar_trans"/>
</dbReference>